<keyword evidence="1" id="KW-0812">Transmembrane</keyword>
<accession>A0A9X7THT4</accession>
<gene>
    <name evidence="2" type="ORF">FEE39_09395</name>
    <name evidence="3" type="ORF">FEE39_09555</name>
</gene>
<evidence type="ECO:0000313" key="3">
    <source>
        <dbReference type="EMBL" id="QIA88485.1"/>
    </source>
</evidence>
<feature type="transmembrane region" description="Helical" evidence="1">
    <location>
        <begin position="6"/>
        <end position="26"/>
    </location>
</feature>
<protein>
    <submittedName>
        <fullName evidence="2">Uncharacterized protein</fullName>
    </submittedName>
</protein>
<keyword evidence="2" id="KW-0614">Plasmid</keyword>
<sequence>MQWGVGVLIGVLISVVLNFPSVGVIAGDKATRVFISLIIALVAVLLVGMFGPVISHKIPNI</sequence>
<keyword evidence="1" id="KW-1133">Transmembrane helix</keyword>
<geneLocation type="plasmid" evidence="2 4">
    <name>unnamed1</name>
</geneLocation>
<reference evidence="2 4" key="1">
    <citation type="submission" date="2019-06" db="EMBL/GenBank/DDBJ databases">
        <title>Whole genome sequencing of Lactobacillus johnsonii strain G2A.</title>
        <authorList>
            <person name="Conlan S."/>
            <person name="Thomas P.J."/>
            <person name="Mullikin J."/>
            <person name="Singer J."/>
            <person name="Weaver C."/>
            <person name="Segre J.A."/>
        </authorList>
    </citation>
    <scope>NUCLEOTIDE SEQUENCE [LARGE SCALE GENOMIC DNA]</scope>
    <source>
        <strain evidence="2 4">G2A</strain>
        <plasmid evidence="2 4">unnamed1</plasmid>
    </source>
</reference>
<keyword evidence="1" id="KW-0472">Membrane</keyword>
<dbReference type="RefSeq" id="WP_163588820.1">
    <property type="nucleotide sequence ID" value="NZ_CP040855.1"/>
</dbReference>
<evidence type="ECO:0000313" key="2">
    <source>
        <dbReference type="EMBL" id="QIA88455.1"/>
    </source>
</evidence>
<organism evidence="2 4">
    <name type="scientific">Lactobacillus johnsonii</name>
    <dbReference type="NCBI Taxonomy" id="33959"/>
    <lineage>
        <taxon>Bacteria</taxon>
        <taxon>Bacillati</taxon>
        <taxon>Bacillota</taxon>
        <taxon>Bacilli</taxon>
        <taxon>Lactobacillales</taxon>
        <taxon>Lactobacillaceae</taxon>
        <taxon>Lactobacillus</taxon>
    </lineage>
</organism>
<dbReference type="AlphaFoldDB" id="A0A9X7THT4"/>
<dbReference type="Proteomes" id="UP000464749">
    <property type="component" value="Plasmid unnamed1"/>
</dbReference>
<proteinExistence type="predicted"/>
<evidence type="ECO:0000313" key="4">
    <source>
        <dbReference type="Proteomes" id="UP000464749"/>
    </source>
</evidence>
<dbReference type="EMBL" id="CP040855">
    <property type="protein sequence ID" value="QIA88455.1"/>
    <property type="molecule type" value="Genomic_DNA"/>
</dbReference>
<feature type="transmembrane region" description="Helical" evidence="1">
    <location>
        <begin position="33"/>
        <end position="54"/>
    </location>
</feature>
<name>A0A9X7THT4_LACJH</name>
<dbReference type="EMBL" id="CP040855">
    <property type="protein sequence ID" value="QIA88485.1"/>
    <property type="molecule type" value="Genomic_DNA"/>
</dbReference>
<evidence type="ECO:0000256" key="1">
    <source>
        <dbReference type="SAM" id="Phobius"/>
    </source>
</evidence>